<feature type="transmembrane region" description="Helical" evidence="5">
    <location>
        <begin position="394"/>
        <end position="423"/>
    </location>
</feature>
<dbReference type="Gene3D" id="1.20.1740.10">
    <property type="entry name" value="Amino acid/polyamine transporter I"/>
    <property type="match status" value="1"/>
</dbReference>
<dbReference type="EMBL" id="JBHGVX010000003">
    <property type="protein sequence ID" value="KAL1797959.1"/>
    <property type="molecule type" value="Genomic_DNA"/>
</dbReference>
<dbReference type="InterPro" id="IPR004841">
    <property type="entry name" value="AA-permease/SLC12A_dom"/>
</dbReference>
<dbReference type="InterPro" id="IPR050524">
    <property type="entry name" value="APC_YAT"/>
</dbReference>
<dbReference type="PANTHER" id="PTHR43341:SF39">
    <property type="entry name" value="AMINO ACID TRANSPORTER (EUROFUNG)-RELATED"/>
    <property type="match status" value="1"/>
</dbReference>
<evidence type="ECO:0000313" key="8">
    <source>
        <dbReference type="Proteomes" id="UP001578633"/>
    </source>
</evidence>
<keyword evidence="4 5" id="KW-0472">Membrane</keyword>
<dbReference type="RefSeq" id="XP_069308543.1">
    <property type="nucleotide sequence ID" value="XM_069450783.1"/>
</dbReference>
<sequence length="537" mass="57956">MDLPMKDATHLAQMSASSSDIENGAMDTTNEVKRDLGRRHINMIAIAGMIGTGLFLASGQAIATAGPAGALLGYLCMGLIACGVALSAGEMSAFMPVTGGFVRHATRFVQPALGIATGWNFWYTMAITAPAELAAAATLINFWDNSINPAVWYSVFIVIIVVINFCGVKVYGESEVFFAALKILLIVGLIVAGLVVNLGGSPSGDRIGFRYWNNPGPFNEYIVPGNTGKFLGFWSSLISAAYSYANIQVVAIAGAETKNPRVIIPNAIRMTFWRVLVFYVISILIVGMLVPSNDPNLGISTGDAQQSPFVIAFQRAGINVLPSIINAIVCTSAFSCGSACVFLASRTLYGLAEDGQAPKVLLRTNRFGTPYLAIGASLIFMPLVYLSLGSNSSVVFGWFVNITTIAGLIGWLVIEGTYLRFYYALKVQGISRDRLAYKSPLQPYLAWVTGGALVLVILFSGYSVFFPGRWSVSTFLTYYIDIAIFIFLWVAGFCYARSGIIALRDVDLSEIADVDDEKAAISDSVEQNLSWWGKWII</sequence>
<dbReference type="PANTHER" id="PTHR43341">
    <property type="entry name" value="AMINO ACID PERMEASE"/>
    <property type="match status" value="1"/>
</dbReference>
<proteinExistence type="predicted"/>
<feature type="transmembrane region" description="Helical" evidence="5">
    <location>
        <begin position="476"/>
        <end position="496"/>
    </location>
</feature>
<dbReference type="Proteomes" id="UP001578633">
    <property type="component" value="Chromosome 3"/>
</dbReference>
<feature type="transmembrane region" description="Helical" evidence="5">
    <location>
        <begin position="40"/>
        <end position="57"/>
    </location>
</feature>
<dbReference type="Pfam" id="PF00324">
    <property type="entry name" value="AA_permease"/>
    <property type="match status" value="1"/>
</dbReference>
<keyword evidence="3 5" id="KW-1133">Transmembrane helix</keyword>
<evidence type="ECO:0000256" key="1">
    <source>
        <dbReference type="ARBA" id="ARBA00004141"/>
    </source>
</evidence>
<gene>
    <name evidence="7" type="ORF">ACET3X_004565</name>
</gene>
<organism evidence="7 8">
    <name type="scientific">Alternaria dauci</name>
    <dbReference type="NCBI Taxonomy" id="48095"/>
    <lineage>
        <taxon>Eukaryota</taxon>
        <taxon>Fungi</taxon>
        <taxon>Dikarya</taxon>
        <taxon>Ascomycota</taxon>
        <taxon>Pezizomycotina</taxon>
        <taxon>Dothideomycetes</taxon>
        <taxon>Pleosporomycetidae</taxon>
        <taxon>Pleosporales</taxon>
        <taxon>Pleosporineae</taxon>
        <taxon>Pleosporaceae</taxon>
        <taxon>Alternaria</taxon>
        <taxon>Alternaria sect. Porri</taxon>
    </lineage>
</organism>
<accession>A0ABR3UQR6</accession>
<feature type="transmembrane region" description="Helical" evidence="5">
    <location>
        <begin position="324"/>
        <end position="349"/>
    </location>
</feature>
<feature type="transmembrane region" description="Helical" evidence="5">
    <location>
        <begin position="370"/>
        <end position="388"/>
    </location>
</feature>
<feature type="domain" description="Amino acid permease/ SLC12A" evidence="6">
    <location>
        <begin position="40"/>
        <end position="498"/>
    </location>
</feature>
<evidence type="ECO:0000256" key="4">
    <source>
        <dbReference type="ARBA" id="ARBA00023136"/>
    </source>
</evidence>
<keyword evidence="8" id="KW-1185">Reference proteome</keyword>
<protein>
    <recommendedName>
        <fullName evidence="6">Amino acid permease/ SLC12A domain-containing protein</fullName>
    </recommendedName>
</protein>
<keyword evidence="2 5" id="KW-0812">Transmembrane</keyword>
<dbReference type="PIRSF" id="PIRSF006060">
    <property type="entry name" value="AA_transporter"/>
    <property type="match status" value="1"/>
</dbReference>
<comment type="caution">
    <text evidence="7">The sequence shown here is derived from an EMBL/GenBank/DDBJ whole genome shotgun (WGS) entry which is preliminary data.</text>
</comment>
<evidence type="ECO:0000256" key="2">
    <source>
        <dbReference type="ARBA" id="ARBA00022692"/>
    </source>
</evidence>
<feature type="transmembrane region" description="Helical" evidence="5">
    <location>
        <begin position="121"/>
        <end position="143"/>
    </location>
</feature>
<evidence type="ECO:0000256" key="3">
    <source>
        <dbReference type="ARBA" id="ARBA00022989"/>
    </source>
</evidence>
<evidence type="ECO:0000259" key="6">
    <source>
        <dbReference type="Pfam" id="PF00324"/>
    </source>
</evidence>
<evidence type="ECO:0000256" key="5">
    <source>
        <dbReference type="SAM" id="Phobius"/>
    </source>
</evidence>
<feature type="transmembrane region" description="Helical" evidence="5">
    <location>
        <begin position="150"/>
        <end position="171"/>
    </location>
</feature>
<dbReference type="GeneID" id="96084887"/>
<reference evidence="7 8" key="1">
    <citation type="submission" date="2024-09" db="EMBL/GenBank/DDBJ databases">
        <title>T2T genomes of carrot and Alternaria dauci and their utility for understanding host-pathogen interaction during carrot leaf blight disease.</title>
        <authorList>
            <person name="Liu W."/>
            <person name="Xu S."/>
            <person name="Ou C."/>
            <person name="Liu X."/>
            <person name="Zhuang F."/>
            <person name="Deng X.W."/>
        </authorList>
    </citation>
    <scope>NUCLEOTIDE SEQUENCE [LARGE SCALE GENOMIC DNA]</scope>
    <source>
        <strain evidence="7 8">A2016</strain>
    </source>
</reference>
<evidence type="ECO:0000313" key="7">
    <source>
        <dbReference type="EMBL" id="KAL1797959.1"/>
    </source>
</evidence>
<name>A0ABR3UQR6_9PLEO</name>
<comment type="subcellular location">
    <subcellularLocation>
        <location evidence="1">Membrane</location>
        <topology evidence="1">Multi-pass membrane protein</topology>
    </subcellularLocation>
</comment>
<feature type="transmembrane region" description="Helical" evidence="5">
    <location>
        <begin position="177"/>
        <end position="200"/>
    </location>
</feature>
<feature type="transmembrane region" description="Helical" evidence="5">
    <location>
        <begin position="444"/>
        <end position="464"/>
    </location>
</feature>
<feature type="transmembrane region" description="Helical" evidence="5">
    <location>
        <begin position="69"/>
        <end position="88"/>
    </location>
</feature>
<feature type="transmembrane region" description="Helical" evidence="5">
    <location>
        <begin position="271"/>
        <end position="290"/>
    </location>
</feature>